<proteinExistence type="predicted"/>
<accession>A0A292Q9X3</accession>
<dbReference type="Proteomes" id="UP001412239">
    <property type="component" value="Unassembled WGS sequence"/>
</dbReference>
<evidence type="ECO:0000313" key="2">
    <source>
        <dbReference type="Proteomes" id="UP001412239"/>
    </source>
</evidence>
<dbReference type="AlphaFoldDB" id="A0A292Q9X3"/>
<name>A0A292Q9X3_9PEZI</name>
<organism evidence="1 2">
    <name type="scientific">Tuber aestivum</name>
    <name type="common">summer truffle</name>
    <dbReference type="NCBI Taxonomy" id="59557"/>
    <lineage>
        <taxon>Eukaryota</taxon>
        <taxon>Fungi</taxon>
        <taxon>Dikarya</taxon>
        <taxon>Ascomycota</taxon>
        <taxon>Pezizomycotina</taxon>
        <taxon>Pezizomycetes</taxon>
        <taxon>Pezizales</taxon>
        <taxon>Tuberaceae</taxon>
        <taxon>Tuber</taxon>
    </lineage>
</organism>
<gene>
    <name evidence="1" type="ORF">GSTUAT00000168001</name>
</gene>
<protein>
    <submittedName>
        <fullName evidence="1">Uncharacterized protein</fullName>
    </submittedName>
</protein>
<reference evidence="1" key="1">
    <citation type="submission" date="2015-10" db="EMBL/GenBank/DDBJ databases">
        <authorList>
            <person name="Regsiter A."/>
            <person name="william w."/>
        </authorList>
    </citation>
    <scope>NUCLEOTIDE SEQUENCE</scope>
    <source>
        <strain evidence="1">Montdore</strain>
    </source>
</reference>
<dbReference type="EMBL" id="LN890943">
    <property type="protein sequence ID" value="CUS15891.1"/>
    <property type="molecule type" value="Genomic_DNA"/>
</dbReference>
<sequence>MPNPLPEKTKKEKWKERKGRGRRIWELEILLQEQKELTHRQTERALKYKAGCKKEKQAGAEQAKAMWIRNLQERFREFGYEKAEEVDSLADMARSTAAHQVMGEDVIVLPHCEAALREVMERGFKFLWGISANSWSEATPEQKSLTFCF</sequence>
<keyword evidence="2" id="KW-1185">Reference proteome</keyword>
<evidence type="ECO:0000313" key="1">
    <source>
        <dbReference type="EMBL" id="CUS15891.1"/>
    </source>
</evidence>